<comment type="similarity">
    <text evidence="2 7">Belongs to the glycosyl hydrolase 2 family.</text>
</comment>
<dbReference type="EC" id="3.2.1.31" evidence="3 7"/>
<dbReference type="InterPro" id="IPR013783">
    <property type="entry name" value="Ig-like_fold"/>
</dbReference>
<dbReference type="InterPro" id="IPR008979">
    <property type="entry name" value="Galactose-bd-like_sf"/>
</dbReference>
<dbReference type="PROSITE" id="PS00719">
    <property type="entry name" value="GLYCOSYL_HYDROL_F2_1"/>
    <property type="match status" value="1"/>
</dbReference>
<feature type="domain" description="Glycoside hydrolase family 2 catalytic" evidence="10">
    <location>
        <begin position="319"/>
        <end position="618"/>
    </location>
</feature>
<dbReference type="Gene3D" id="2.60.120.260">
    <property type="entry name" value="Galactose-binding domain-like"/>
    <property type="match status" value="1"/>
</dbReference>
<dbReference type="InterPro" id="IPR036156">
    <property type="entry name" value="Beta-gal/glucu_dom_sf"/>
</dbReference>
<comment type="subunit">
    <text evidence="7">Homotetramer.</text>
</comment>
<dbReference type="Pfam" id="PF00703">
    <property type="entry name" value="Glyco_hydro_2"/>
    <property type="match status" value="1"/>
</dbReference>
<feature type="chain" id="PRO_5011986299" description="Beta-glucuronidase" evidence="8">
    <location>
        <begin position="19"/>
        <end position="643"/>
    </location>
</feature>
<dbReference type="GO" id="GO:0019391">
    <property type="term" value="P:glucuronoside catabolic process"/>
    <property type="evidence" value="ECO:0007669"/>
    <property type="project" value="TreeGrafter"/>
</dbReference>
<dbReference type="EMBL" id="MTYJ01000006">
    <property type="protein sequence ID" value="OQV24495.1"/>
    <property type="molecule type" value="Genomic_DNA"/>
</dbReference>
<dbReference type="PROSITE" id="PS00608">
    <property type="entry name" value="GLYCOSYL_HYDROL_F2_2"/>
    <property type="match status" value="1"/>
</dbReference>
<reference evidence="13" key="1">
    <citation type="submission" date="2017-01" db="EMBL/GenBank/DDBJ databases">
        <title>Comparative genomics of anhydrobiosis in the tardigrade Hypsibius dujardini.</title>
        <authorList>
            <person name="Yoshida Y."/>
            <person name="Koutsovoulos G."/>
            <person name="Laetsch D."/>
            <person name="Stevens L."/>
            <person name="Kumar S."/>
            <person name="Horikawa D."/>
            <person name="Ishino K."/>
            <person name="Komine S."/>
            <person name="Tomita M."/>
            <person name="Blaxter M."/>
            <person name="Arakawa K."/>
        </authorList>
    </citation>
    <scope>NUCLEOTIDE SEQUENCE [LARGE SCALE GENOMIC DNA]</scope>
    <source>
        <strain evidence="13">Z151</strain>
    </source>
</reference>
<comment type="catalytic activity">
    <reaction evidence="7">
        <text>a beta-D-glucuronoside + H2O = D-glucuronate + an alcohol</text>
        <dbReference type="Rhea" id="RHEA:17633"/>
        <dbReference type="ChEBI" id="CHEBI:15377"/>
        <dbReference type="ChEBI" id="CHEBI:30879"/>
        <dbReference type="ChEBI" id="CHEBI:58720"/>
        <dbReference type="ChEBI" id="CHEBI:83411"/>
        <dbReference type="EC" id="3.2.1.31"/>
    </reaction>
</comment>
<dbReference type="GO" id="GO:0005615">
    <property type="term" value="C:extracellular space"/>
    <property type="evidence" value="ECO:0007669"/>
    <property type="project" value="TreeGrafter"/>
</dbReference>
<dbReference type="InterPro" id="IPR006102">
    <property type="entry name" value="Ig-like_GH2"/>
</dbReference>
<dbReference type="Pfam" id="PF02836">
    <property type="entry name" value="Glyco_hydro_2_C"/>
    <property type="match status" value="1"/>
</dbReference>
<dbReference type="NCBIfam" id="NF007538">
    <property type="entry name" value="PRK10150.1"/>
    <property type="match status" value="1"/>
</dbReference>
<keyword evidence="6 7" id="KW-0326">Glycosidase</keyword>
<dbReference type="InterPro" id="IPR023232">
    <property type="entry name" value="Glyco_hydro_2_AS"/>
</dbReference>
<keyword evidence="5 7" id="KW-0378">Hydrolase</keyword>
<evidence type="ECO:0000259" key="11">
    <source>
        <dbReference type="Pfam" id="PF02837"/>
    </source>
</evidence>
<keyword evidence="8" id="KW-0732">Signal</keyword>
<dbReference type="Gene3D" id="2.60.40.10">
    <property type="entry name" value="Immunoglobulins"/>
    <property type="match status" value="1"/>
</dbReference>
<dbReference type="OrthoDB" id="408532at2759"/>
<dbReference type="GO" id="GO:0004566">
    <property type="term" value="F:beta-glucuronidase activity"/>
    <property type="evidence" value="ECO:0007669"/>
    <property type="project" value="UniProtKB-EC"/>
</dbReference>
<dbReference type="Gene3D" id="3.20.20.80">
    <property type="entry name" value="Glycosidases"/>
    <property type="match status" value="1"/>
</dbReference>
<evidence type="ECO:0000313" key="13">
    <source>
        <dbReference type="Proteomes" id="UP000192578"/>
    </source>
</evidence>
<keyword evidence="7" id="KW-0458">Lysosome</keyword>
<evidence type="ECO:0000256" key="2">
    <source>
        <dbReference type="ARBA" id="ARBA00007401"/>
    </source>
</evidence>
<dbReference type="InterPro" id="IPR006104">
    <property type="entry name" value="Glyco_hydro_2_N"/>
</dbReference>
<dbReference type="SUPFAM" id="SSF49785">
    <property type="entry name" value="Galactose-binding domain-like"/>
    <property type="match status" value="1"/>
</dbReference>
<evidence type="ECO:0000256" key="1">
    <source>
        <dbReference type="ARBA" id="ARBA00003025"/>
    </source>
</evidence>
<accession>A0A1W0XAE2</accession>
<keyword evidence="13" id="KW-1185">Reference proteome</keyword>
<evidence type="ECO:0000313" key="12">
    <source>
        <dbReference type="EMBL" id="OQV24495.1"/>
    </source>
</evidence>
<gene>
    <name evidence="12" type="ORF">BV898_01557</name>
</gene>
<feature type="domain" description="Glycoside hydrolase family 2 immunoglobulin-like beta-sandwich" evidence="9">
    <location>
        <begin position="213"/>
        <end position="317"/>
    </location>
</feature>
<proteinExistence type="inferred from homology"/>
<comment type="function">
    <text evidence="1 7">Plays an important role in the degradation of dermatan and keratan sulfates.</text>
</comment>
<dbReference type="PANTHER" id="PTHR10066">
    <property type="entry name" value="BETA-GLUCURONIDASE"/>
    <property type="match status" value="1"/>
</dbReference>
<evidence type="ECO:0000256" key="5">
    <source>
        <dbReference type="ARBA" id="ARBA00022801"/>
    </source>
</evidence>
<evidence type="ECO:0000256" key="7">
    <source>
        <dbReference type="RuleBase" id="RU361154"/>
    </source>
</evidence>
<dbReference type="AlphaFoldDB" id="A0A1W0XAE2"/>
<organism evidence="12 13">
    <name type="scientific">Hypsibius exemplaris</name>
    <name type="common">Freshwater tardigrade</name>
    <dbReference type="NCBI Taxonomy" id="2072580"/>
    <lineage>
        <taxon>Eukaryota</taxon>
        <taxon>Metazoa</taxon>
        <taxon>Ecdysozoa</taxon>
        <taxon>Tardigrada</taxon>
        <taxon>Eutardigrada</taxon>
        <taxon>Parachela</taxon>
        <taxon>Hypsibioidea</taxon>
        <taxon>Hypsibiidae</taxon>
        <taxon>Hypsibius</taxon>
    </lineage>
</organism>
<comment type="caution">
    <text evidence="12">The sequence shown here is derived from an EMBL/GenBank/DDBJ whole genome shotgun (WGS) entry which is preliminary data.</text>
</comment>
<name>A0A1W0XAE2_HYPEX</name>
<dbReference type="Pfam" id="PF02837">
    <property type="entry name" value="Glyco_hydro_2_N"/>
    <property type="match status" value="1"/>
</dbReference>
<dbReference type="GO" id="GO:0005975">
    <property type="term" value="P:carbohydrate metabolic process"/>
    <property type="evidence" value="ECO:0007669"/>
    <property type="project" value="InterPro"/>
</dbReference>
<evidence type="ECO:0000259" key="9">
    <source>
        <dbReference type="Pfam" id="PF00703"/>
    </source>
</evidence>
<dbReference type="PRINTS" id="PR00132">
    <property type="entry name" value="GLHYDRLASE2"/>
</dbReference>
<evidence type="ECO:0000256" key="8">
    <source>
        <dbReference type="SAM" id="SignalP"/>
    </source>
</evidence>
<feature type="signal peptide" evidence="8">
    <location>
        <begin position="1"/>
        <end position="18"/>
    </location>
</feature>
<evidence type="ECO:0000259" key="10">
    <source>
        <dbReference type="Pfam" id="PF02836"/>
    </source>
</evidence>
<dbReference type="InterPro" id="IPR023230">
    <property type="entry name" value="Glyco_hydro_2_CS"/>
</dbReference>
<sequence>MHWVSVISLLAFLHATCSLRPQTSETREIALLDGLWSFRVCGRDNPDEGFFNEWYLKSIKWMDGTILMPVPSSYNDITQDKKLRDHVGWVWYEREFFVASSWKVKRVVLRFDSVQYYAKVWLNGKEIMDHEGGHLPFESNVSNALDWSGPNRLTVAVNNTLTPFTLPCGKVVYPNDSNNYPPGYFRQELIFDFFNYAGIHRSVSLYSTSPTAYVERVRVTTDIEPQGQGMVSFAVSGVGIQDGTSTSCDIDIIDATGTVAASLKNTSSGRAEIKEPQLWWPIGSQGVKSGYQYVLKITLRGSEARVYDVYRQYFGIRTVAVDSRGLQINRKPFYFLGFGKHEDFHIFGRGFNLPVMVKDFNLMNWIGGNSFRTSHYPYAEEVLEYADQHGIVVIDESPAVGLHEFPKKTLEHHLRVMEEVIERDRNHPSVIMWSVANEPKSTDKDAREYFGRVINHTRALDPTRPVTFVIGGSNASLDKAASLADILCINHYFGWYSDPGHVELIQRQLSYDFRQWSSHFRKPIIITEYGADTIAGLHTSPSFIFSEEYQVEFMAAYHRAFDELRTHGILAGEMIWNFADFMTDQQINRVWGNRKGIFTRERQPKVAAHFLRGRYQNLRRVSAKGGVVLVGPEHVQYSYQNEI</sequence>
<dbReference type="PANTHER" id="PTHR10066:SF67">
    <property type="entry name" value="BETA-GLUCURONIDASE"/>
    <property type="match status" value="1"/>
</dbReference>
<evidence type="ECO:0000256" key="4">
    <source>
        <dbReference type="ARBA" id="ARBA00016205"/>
    </source>
</evidence>
<dbReference type="InterPro" id="IPR017853">
    <property type="entry name" value="GH"/>
</dbReference>
<dbReference type="Proteomes" id="UP000192578">
    <property type="component" value="Unassembled WGS sequence"/>
</dbReference>
<dbReference type="InterPro" id="IPR006101">
    <property type="entry name" value="Glyco_hydro_2"/>
</dbReference>
<feature type="domain" description="Glycosyl hydrolases family 2 sugar binding" evidence="11">
    <location>
        <begin position="78"/>
        <end position="208"/>
    </location>
</feature>
<dbReference type="SUPFAM" id="SSF49303">
    <property type="entry name" value="beta-Galactosidase/glucuronidase domain"/>
    <property type="match status" value="1"/>
</dbReference>
<evidence type="ECO:0000256" key="6">
    <source>
        <dbReference type="ARBA" id="ARBA00023295"/>
    </source>
</evidence>
<dbReference type="FunFam" id="3.20.20.80:FF:000029">
    <property type="entry name" value="Beta-glucuronidase"/>
    <property type="match status" value="1"/>
</dbReference>
<dbReference type="SUPFAM" id="SSF51445">
    <property type="entry name" value="(Trans)glycosidases"/>
    <property type="match status" value="1"/>
</dbReference>
<comment type="activity regulation">
    <text evidence="7">Inhibited by L-aspartic acid.</text>
</comment>
<dbReference type="GO" id="GO:0030246">
    <property type="term" value="F:carbohydrate binding"/>
    <property type="evidence" value="ECO:0007669"/>
    <property type="project" value="TreeGrafter"/>
</dbReference>
<dbReference type="FunFam" id="2.60.120.260:FF:000027">
    <property type="entry name" value="Beta-glucuronidase"/>
    <property type="match status" value="1"/>
</dbReference>
<protein>
    <recommendedName>
        <fullName evidence="4 7">Beta-glucuronidase</fullName>
        <ecNumber evidence="3 7">3.2.1.31</ecNumber>
    </recommendedName>
</protein>
<dbReference type="InterPro" id="IPR006103">
    <property type="entry name" value="Glyco_hydro_2_cat"/>
</dbReference>
<evidence type="ECO:0000256" key="3">
    <source>
        <dbReference type="ARBA" id="ARBA00012761"/>
    </source>
</evidence>